<dbReference type="SUPFAM" id="SSF52540">
    <property type="entry name" value="P-loop containing nucleoside triphosphate hydrolases"/>
    <property type="match status" value="1"/>
</dbReference>
<name>A0ABP7F5L3_9MICO</name>
<proteinExistence type="predicted"/>
<keyword evidence="3 5" id="KW-0067">ATP-binding</keyword>
<sequence>MSEQQVVLRAEDIVVQFGGLTAVADVSIELSAGRVTGLMGPNGAGKTTFFNAVSGHQELTSGRVVLGDRDVTRLSAHGRARLGIARTFQLGGLVDDLTAIENIALGLDHGSRMSGRFLRRRDTRRRAAEVLERFDLLSVASQMGSDLGAGLRRRVEVARAMAADAKVLMLDEPAAGLTVAERAELAAVLGDVAAGGTAVLVTEHASDFLFSVSDEIVVMNFGRELRRGTPEQIKSDKDVVAAYLG</sequence>
<protein>
    <submittedName>
        <fullName evidence="5">ABC transporter ATP-binding protein</fullName>
    </submittedName>
</protein>
<organism evidence="5 6">
    <name type="scientific">Leifsonella bigeumensis</name>
    <dbReference type="NCBI Taxonomy" id="433643"/>
    <lineage>
        <taxon>Bacteria</taxon>
        <taxon>Bacillati</taxon>
        <taxon>Actinomycetota</taxon>
        <taxon>Actinomycetes</taxon>
        <taxon>Micrococcales</taxon>
        <taxon>Microbacteriaceae</taxon>
        <taxon>Leifsonella</taxon>
    </lineage>
</organism>
<dbReference type="EMBL" id="BAABAE010000001">
    <property type="protein sequence ID" value="GAA3731978.1"/>
    <property type="molecule type" value="Genomic_DNA"/>
</dbReference>
<dbReference type="InterPro" id="IPR051120">
    <property type="entry name" value="ABC_AA/LPS_Transport"/>
</dbReference>
<reference evidence="6" key="1">
    <citation type="journal article" date="2019" name="Int. J. Syst. Evol. Microbiol.">
        <title>The Global Catalogue of Microorganisms (GCM) 10K type strain sequencing project: providing services to taxonomists for standard genome sequencing and annotation.</title>
        <authorList>
            <consortium name="The Broad Institute Genomics Platform"/>
            <consortium name="The Broad Institute Genome Sequencing Center for Infectious Disease"/>
            <person name="Wu L."/>
            <person name="Ma J."/>
        </authorList>
    </citation>
    <scope>NUCLEOTIDE SEQUENCE [LARGE SCALE GENOMIC DNA]</scope>
    <source>
        <strain evidence="6">JCM 16949</strain>
    </source>
</reference>
<dbReference type="InterPro" id="IPR003439">
    <property type="entry name" value="ABC_transporter-like_ATP-bd"/>
</dbReference>
<evidence type="ECO:0000256" key="3">
    <source>
        <dbReference type="ARBA" id="ARBA00022840"/>
    </source>
</evidence>
<dbReference type="InterPro" id="IPR027417">
    <property type="entry name" value="P-loop_NTPase"/>
</dbReference>
<evidence type="ECO:0000313" key="5">
    <source>
        <dbReference type="EMBL" id="GAA3731978.1"/>
    </source>
</evidence>
<evidence type="ECO:0000313" key="6">
    <source>
        <dbReference type="Proteomes" id="UP001501004"/>
    </source>
</evidence>
<dbReference type="PANTHER" id="PTHR45772">
    <property type="entry name" value="CONSERVED COMPONENT OF ABC TRANSPORTER FOR NATURAL AMINO ACIDS-RELATED"/>
    <property type="match status" value="1"/>
</dbReference>
<keyword evidence="6" id="KW-1185">Reference proteome</keyword>
<dbReference type="SMART" id="SM00382">
    <property type="entry name" value="AAA"/>
    <property type="match status" value="1"/>
</dbReference>
<dbReference type="Gene3D" id="3.40.50.300">
    <property type="entry name" value="P-loop containing nucleotide triphosphate hydrolases"/>
    <property type="match status" value="1"/>
</dbReference>
<gene>
    <name evidence="5" type="ORF">GCM10022239_05650</name>
</gene>
<dbReference type="Pfam" id="PF00005">
    <property type="entry name" value="ABC_tran"/>
    <property type="match status" value="1"/>
</dbReference>
<dbReference type="PROSITE" id="PS50893">
    <property type="entry name" value="ABC_TRANSPORTER_2"/>
    <property type="match status" value="1"/>
</dbReference>
<dbReference type="GO" id="GO:0005524">
    <property type="term" value="F:ATP binding"/>
    <property type="evidence" value="ECO:0007669"/>
    <property type="project" value="UniProtKB-KW"/>
</dbReference>
<evidence type="ECO:0000256" key="2">
    <source>
        <dbReference type="ARBA" id="ARBA00022741"/>
    </source>
</evidence>
<evidence type="ECO:0000259" key="4">
    <source>
        <dbReference type="PROSITE" id="PS50893"/>
    </source>
</evidence>
<feature type="domain" description="ABC transporter" evidence="4">
    <location>
        <begin position="8"/>
        <end position="244"/>
    </location>
</feature>
<dbReference type="Proteomes" id="UP001501004">
    <property type="component" value="Unassembled WGS sequence"/>
</dbReference>
<dbReference type="InterPro" id="IPR003593">
    <property type="entry name" value="AAA+_ATPase"/>
</dbReference>
<keyword evidence="1" id="KW-0813">Transport</keyword>
<accession>A0ABP7F5L3</accession>
<evidence type="ECO:0000256" key="1">
    <source>
        <dbReference type="ARBA" id="ARBA00022448"/>
    </source>
</evidence>
<dbReference type="RefSeq" id="WP_344753457.1">
    <property type="nucleotide sequence ID" value="NZ_BAABAE010000001.1"/>
</dbReference>
<comment type="caution">
    <text evidence="5">The sequence shown here is derived from an EMBL/GenBank/DDBJ whole genome shotgun (WGS) entry which is preliminary data.</text>
</comment>
<dbReference type="PANTHER" id="PTHR45772:SF2">
    <property type="entry name" value="ABC TRANSPORTER ATP-BINDING PROTEIN"/>
    <property type="match status" value="1"/>
</dbReference>
<keyword evidence="2" id="KW-0547">Nucleotide-binding</keyword>